<dbReference type="InterPro" id="IPR047187">
    <property type="entry name" value="SF1_C_Upf1"/>
</dbReference>
<sequence>MGQVIAKPSTLRTNIILTNKSRAGILAFMKDEQAFFHLQKSFVVHIEHVQNTAKDEMAATLYFGPDENQSLSKVLDGCVAVMNCVVKYDGLLATNFRVLSSGVPVHTNRRLKTTIDFAINASNTVGLPIELHNAIRQLPIAEERSKYVQKRIASWEGYLSIQERDATMDDFRATFTDYKCNENFTYMTIAINGIKEKEWQKVKGLSVKIQGAKEDLGTVIKSNPKNKTVEIELRPFIQSQLRKDKWHPKSKELVFSNFATLSQIRRLRKGFSDLEKGLAANANLEKILFEERPRINQPKKKVSLDFDNRLNEFQREAVAGALSAEDLYVIQGPPGTGKTTVISEICQQNAKAGLRTLVASQSNLAVDNALSRLLSNKDIRILRYGRTESIEEEGKRFIEENVAQYWREQTLHDLEEELSRQTDNTALLDEKIAKKETELQGLRSEIESLQKKLEEQKRAEVEVEATQQEIKELKKKLGALRKESREAEERLEAIIKQKTQEEQQIREFEELVGQYGSLSQLEELEAQKQSEKASLQKDISYLNNKSELEKAEHALENARLAYGEWHEKHQALQKAQQDVEGCSKIQELQGIMEKNNIQPNAKIEWQQQSFERIQAQMFGYTEWKEVRERLFSAIGYLEGKIGPSKSEEIQKQVEAQAANGYSSYAIREIDSAIDHFKRFLVDTKEVYVNQLYVYLERLYNRRIFVDEQFGMLENQRQEIMRLFHMMKEEAASLVSYLLNASLQHKSSLMNAGNRWKIEVEQLQQRLPDSSEEVKEMLPLEELKEILAGQERDLQELLAHKQKIQITTPKIEEIKGQLEHSLIEEREISAQLAEIKKDSQKTNEEGLVQEKKLKALEELLREDVTRKLDYVKEAIQHVEAAIAELQHEKQQLPIKQELQKQWRKLLLEASEHDLDEIKKLYVNHANVIGTTCVASARKEFMDNYPTFDVVIIDEVSKATPPELLLPMLKGKKIILVGDHHQLPPLIGDDTLEETLKAMMEENKELDETNELKKLLKESLFERLFKNLPKTNKQMLAIQYRMHEKIMDTISPFYENEDDRLQCGLEDSDTARDHFLESHFVKRHNHLLWVDTPNEKPYLEEQMKNGKSRYNPGELDIIRDMLRDLDHATEMAINQGSLEAGVKKSVGVISFYGEQVKKIDHLIQQELQLPNLHLRTGTVDRFQGMEMDVIIVSMVRNATHKGGDIGFANDYRRLNVALSRARELLVLVGSTEMFTKRAKRKESRNMYSHLLQVVKEQKGWLNHEGNPVVRK</sequence>
<feature type="coiled-coil region" evidence="1">
    <location>
        <begin position="411"/>
        <end position="568"/>
    </location>
</feature>
<evidence type="ECO:0000259" key="3">
    <source>
        <dbReference type="Pfam" id="PF13087"/>
    </source>
</evidence>
<dbReference type="GO" id="GO:0004386">
    <property type="term" value="F:helicase activity"/>
    <property type="evidence" value="ECO:0007669"/>
    <property type="project" value="InterPro"/>
</dbReference>
<evidence type="ECO:0000259" key="2">
    <source>
        <dbReference type="Pfam" id="PF13086"/>
    </source>
</evidence>
<feature type="domain" description="DNA2/NAM7 helicase helicase" evidence="2">
    <location>
        <begin position="310"/>
        <end position="494"/>
    </location>
</feature>
<dbReference type="SUPFAM" id="SSF52540">
    <property type="entry name" value="P-loop containing nucleoside triphosphate hydrolases"/>
    <property type="match status" value="2"/>
</dbReference>
<dbReference type="RefSeq" id="WP_066789625.1">
    <property type="nucleotide sequence ID" value="NZ_CP014806.1"/>
</dbReference>
<reference evidence="5" key="2">
    <citation type="submission" date="2016-03" db="EMBL/GenBank/DDBJ databases">
        <authorList>
            <person name="Seldin L."/>
        </authorList>
    </citation>
    <scope>NUCLEOTIDE SEQUENCE [LARGE SCALE GENOMIC DNA]</scope>
    <source>
        <strain evidence="5">PP9</strain>
    </source>
</reference>
<dbReference type="Pfam" id="PF13087">
    <property type="entry name" value="AAA_12"/>
    <property type="match status" value="1"/>
</dbReference>
<dbReference type="CDD" id="cd17934">
    <property type="entry name" value="DEXXQc_Upf1-like"/>
    <property type="match status" value="1"/>
</dbReference>
<evidence type="ECO:0000256" key="1">
    <source>
        <dbReference type="SAM" id="Coils"/>
    </source>
</evidence>
<dbReference type="KEGG" id="rst:ATY39_10690"/>
<dbReference type="InterPro" id="IPR045055">
    <property type="entry name" value="DNA2/NAM7-like"/>
</dbReference>
<dbReference type="PANTHER" id="PTHR10887:SF495">
    <property type="entry name" value="HELICASE SENATAXIN ISOFORM X1-RELATED"/>
    <property type="match status" value="1"/>
</dbReference>
<dbReference type="InterPro" id="IPR027417">
    <property type="entry name" value="P-loop_NTPase"/>
</dbReference>
<evidence type="ECO:0008006" key="6">
    <source>
        <dbReference type="Google" id="ProtNLM"/>
    </source>
</evidence>
<dbReference type="InterPro" id="IPR041679">
    <property type="entry name" value="DNA2/NAM7-like_C"/>
</dbReference>
<dbReference type="EMBL" id="CP014806">
    <property type="protein sequence ID" value="AMW99867.1"/>
    <property type="molecule type" value="Genomic_DNA"/>
</dbReference>
<dbReference type="CDD" id="cd18808">
    <property type="entry name" value="SF1_C_Upf1"/>
    <property type="match status" value="1"/>
</dbReference>
<name>A0A143HDQ1_9BACL</name>
<dbReference type="AlphaFoldDB" id="A0A143HDQ1"/>
<gene>
    <name evidence="4" type="ORF">ATY39_10690</name>
</gene>
<dbReference type="Gene3D" id="2.40.30.270">
    <property type="match status" value="1"/>
</dbReference>
<evidence type="ECO:0000313" key="5">
    <source>
        <dbReference type="Proteomes" id="UP000076021"/>
    </source>
</evidence>
<dbReference type="Proteomes" id="UP000076021">
    <property type="component" value="Chromosome"/>
</dbReference>
<dbReference type="OrthoDB" id="9757917at2"/>
<dbReference type="STRING" id="241244.ATY39_10690"/>
<dbReference type="InterPro" id="IPR041677">
    <property type="entry name" value="DNA2/NAM7_AAA_11"/>
</dbReference>
<feature type="domain" description="DNA2/NAM7 helicase-like C-terminal" evidence="3">
    <location>
        <begin position="1014"/>
        <end position="1229"/>
    </location>
</feature>
<keyword evidence="5" id="KW-1185">Reference proteome</keyword>
<keyword evidence="1" id="KW-0175">Coiled coil</keyword>
<dbReference type="Pfam" id="PF13086">
    <property type="entry name" value="AAA_11"/>
    <property type="match status" value="2"/>
</dbReference>
<feature type="coiled-coil region" evidence="1">
    <location>
        <begin position="987"/>
        <end position="1017"/>
    </location>
</feature>
<protein>
    <recommendedName>
        <fullName evidence="6">ATP-dependent helicase</fullName>
    </recommendedName>
</protein>
<dbReference type="PANTHER" id="PTHR10887">
    <property type="entry name" value="DNA2/NAM7 HELICASE FAMILY"/>
    <property type="match status" value="1"/>
</dbReference>
<accession>A0A143HDQ1</accession>
<dbReference type="Gene3D" id="3.40.50.300">
    <property type="entry name" value="P-loop containing nucleotide triphosphate hydrolases"/>
    <property type="match status" value="3"/>
</dbReference>
<organism evidence="4 5">
    <name type="scientific">Rummeliibacillus stabekisii</name>
    <dbReference type="NCBI Taxonomy" id="241244"/>
    <lineage>
        <taxon>Bacteria</taxon>
        <taxon>Bacillati</taxon>
        <taxon>Bacillota</taxon>
        <taxon>Bacilli</taxon>
        <taxon>Bacillales</taxon>
        <taxon>Caryophanaceae</taxon>
        <taxon>Rummeliibacillus</taxon>
    </lineage>
</organism>
<proteinExistence type="predicted"/>
<feature type="domain" description="DNA2/NAM7 helicase helicase" evidence="2">
    <location>
        <begin position="825"/>
        <end position="985"/>
    </location>
</feature>
<reference evidence="4 5" key="1">
    <citation type="journal article" date="2016" name="Genome Announc.">
        <title>Whole-Genome Sequence of Rummeliibacillus stabekisii Strain PP9 Isolated from Antarctic Soil.</title>
        <authorList>
            <person name="da Mota F.F."/>
            <person name="Vollu R.E."/>
            <person name="Jurelevicius D."/>
            <person name="Seldin L."/>
        </authorList>
    </citation>
    <scope>NUCLEOTIDE SEQUENCE [LARGE SCALE GENOMIC DNA]</scope>
    <source>
        <strain evidence="4 5">PP9</strain>
    </source>
</reference>
<evidence type="ECO:0000313" key="4">
    <source>
        <dbReference type="EMBL" id="AMW99867.1"/>
    </source>
</evidence>